<accession>A0AAE3MBB7</accession>
<evidence type="ECO:0000256" key="2">
    <source>
        <dbReference type="SAM" id="SignalP"/>
    </source>
</evidence>
<feature type="signal peptide" evidence="2">
    <location>
        <begin position="1"/>
        <end position="20"/>
    </location>
</feature>
<feature type="coiled-coil region" evidence="1">
    <location>
        <begin position="17"/>
        <end position="44"/>
    </location>
</feature>
<dbReference type="RefSeq" id="WP_301197916.1">
    <property type="nucleotide sequence ID" value="NZ_JAPDPI010000004.1"/>
</dbReference>
<keyword evidence="1" id="KW-0175">Coiled coil</keyword>
<comment type="caution">
    <text evidence="3">The sequence shown here is derived from an EMBL/GenBank/DDBJ whole genome shotgun (WGS) entry which is preliminary data.</text>
</comment>
<proteinExistence type="predicted"/>
<keyword evidence="2" id="KW-0732">Signal</keyword>
<feature type="chain" id="PRO_5042140227" evidence="2">
    <location>
        <begin position="21"/>
        <end position="414"/>
    </location>
</feature>
<organism evidence="3 4">
    <name type="scientific">Plebeiibacterium marinum</name>
    <dbReference type="NCBI Taxonomy" id="2992111"/>
    <lineage>
        <taxon>Bacteria</taxon>
        <taxon>Pseudomonadati</taxon>
        <taxon>Bacteroidota</taxon>
        <taxon>Bacteroidia</taxon>
        <taxon>Marinilabiliales</taxon>
        <taxon>Marinilabiliaceae</taxon>
        <taxon>Plebeiibacterium</taxon>
    </lineage>
</organism>
<dbReference type="Proteomes" id="UP001207408">
    <property type="component" value="Unassembled WGS sequence"/>
</dbReference>
<evidence type="ECO:0000313" key="3">
    <source>
        <dbReference type="EMBL" id="MCW3804696.1"/>
    </source>
</evidence>
<dbReference type="EMBL" id="JAPDPI010000004">
    <property type="protein sequence ID" value="MCW3804696.1"/>
    <property type="molecule type" value="Genomic_DNA"/>
</dbReference>
<dbReference type="AlphaFoldDB" id="A0AAE3MBB7"/>
<gene>
    <name evidence="3" type="ORF">OM074_03600</name>
</gene>
<evidence type="ECO:0000256" key="1">
    <source>
        <dbReference type="SAM" id="Coils"/>
    </source>
</evidence>
<keyword evidence="4" id="KW-1185">Reference proteome</keyword>
<sequence>MQIIRLFFLLVFMNGLALQAQLKIEDLEEQAREISRLTDAYEKEYQLAEFTKVFKTFLKTYNDNTTLPDTAHIQVTRSSDSKYQVFYYNTYKDGVVYRLDWFVVYGSIYKKQVLHFHDKTFSHKDKRGNGAFRLHLSKLTEGTHDLYPLTFSFKADGKIYREYRDLASVCMFEQLLLRKTDKERMSLNDSILSRMEILWGNKEYFGSGFKGLGRMSTLISEDKRVKVCTWNIPMENSSNKFFGAVIIKDDKGDVKYFVLNDASDKMRSPEKAVLSPRKWYGAVYYDIVPVKDRNYGTYYMLLGYKPNNEMTKKKVVEPLIVISNTTPKFGHSVFQRERVVDKRLVFEYGANNNMMLKYDKHNKRFVFDHLSPSSPLFKGNFRLYGPDFSYDSYEFEKGKWVLYKDVDLRNAALE</sequence>
<name>A0AAE3MBB7_9BACT</name>
<evidence type="ECO:0000313" key="4">
    <source>
        <dbReference type="Proteomes" id="UP001207408"/>
    </source>
</evidence>
<reference evidence="3" key="1">
    <citation type="submission" date="2022-10" db="EMBL/GenBank/DDBJ databases">
        <authorList>
            <person name="Yu W.X."/>
        </authorList>
    </citation>
    <scope>NUCLEOTIDE SEQUENCE</scope>
    <source>
        <strain evidence="3">D04</strain>
    </source>
</reference>
<protein>
    <submittedName>
        <fullName evidence="3">Uncharacterized protein</fullName>
    </submittedName>
</protein>